<accession>M1E0J9</accession>
<reference evidence="2" key="2">
    <citation type="submission" date="2015-06" db="UniProtKB">
        <authorList>
            <consortium name="EnsemblPlants"/>
        </authorList>
    </citation>
    <scope>IDENTIFICATION</scope>
    <source>
        <strain evidence="2">DM1-3 516 R44</strain>
    </source>
</reference>
<dbReference type="Gramene" id="PGSC0003DMT400097404">
    <property type="protein sequence ID" value="PGSC0003DMT400097404"/>
    <property type="gene ID" value="PGSC0003DMG400046975"/>
</dbReference>
<dbReference type="EnsemblPlants" id="PGSC0003DMT400097404">
    <property type="protein sequence ID" value="PGSC0003DMT400097404"/>
    <property type="gene ID" value="PGSC0003DMG400046975"/>
</dbReference>
<protein>
    <submittedName>
        <fullName evidence="2">Uncharacterized protein</fullName>
    </submittedName>
</protein>
<organism evidence="2 3">
    <name type="scientific">Solanum tuberosum</name>
    <name type="common">Potato</name>
    <dbReference type="NCBI Taxonomy" id="4113"/>
    <lineage>
        <taxon>Eukaryota</taxon>
        <taxon>Viridiplantae</taxon>
        <taxon>Streptophyta</taxon>
        <taxon>Embryophyta</taxon>
        <taxon>Tracheophyta</taxon>
        <taxon>Spermatophyta</taxon>
        <taxon>Magnoliopsida</taxon>
        <taxon>eudicotyledons</taxon>
        <taxon>Gunneridae</taxon>
        <taxon>Pentapetalae</taxon>
        <taxon>asterids</taxon>
        <taxon>lamiids</taxon>
        <taxon>Solanales</taxon>
        <taxon>Solanaceae</taxon>
        <taxon>Solanoideae</taxon>
        <taxon>Solaneae</taxon>
        <taxon>Solanum</taxon>
    </lineage>
</organism>
<dbReference type="PaxDb" id="4113-PGSC0003DMT400097404"/>
<proteinExistence type="predicted"/>
<dbReference type="InParanoid" id="M1E0J9"/>
<keyword evidence="3" id="KW-1185">Reference proteome</keyword>
<evidence type="ECO:0000313" key="3">
    <source>
        <dbReference type="Proteomes" id="UP000011115"/>
    </source>
</evidence>
<dbReference type="AlphaFoldDB" id="M1E0J9"/>
<dbReference type="HOGENOM" id="CLU_2282428_0_0_1"/>
<dbReference type="Proteomes" id="UP000011115">
    <property type="component" value="Unassembled WGS sequence"/>
</dbReference>
<evidence type="ECO:0000256" key="1">
    <source>
        <dbReference type="SAM" id="MobiDB-lite"/>
    </source>
</evidence>
<name>M1E0J9_SOLTU</name>
<feature type="compositionally biased region" description="Basic and acidic residues" evidence="1">
    <location>
        <begin position="35"/>
        <end position="75"/>
    </location>
</feature>
<sequence length="102" mass="12068">MKFEALHNEEVHFLANQGGDYRSNYPRKGGNQGWTRDEGWKDRDLEWRDRNPSWKDGEKDRYIPSHERQKPKDSEGDGSVEIDRTVQIGEQQVQSANHRMVR</sequence>
<feature type="compositionally biased region" description="Polar residues" evidence="1">
    <location>
        <begin position="88"/>
        <end position="102"/>
    </location>
</feature>
<feature type="region of interest" description="Disordered" evidence="1">
    <location>
        <begin position="14"/>
        <end position="102"/>
    </location>
</feature>
<reference evidence="3" key="1">
    <citation type="journal article" date="2011" name="Nature">
        <title>Genome sequence and analysis of the tuber crop potato.</title>
        <authorList>
            <consortium name="The Potato Genome Sequencing Consortium"/>
        </authorList>
    </citation>
    <scope>NUCLEOTIDE SEQUENCE [LARGE SCALE GENOMIC DNA]</scope>
    <source>
        <strain evidence="3">cv. DM1-3 516 R44</strain>
    </source>
</reference>
<evidence type="ECO:0000313" key="2">
    <source>
        <dbReference type="EnsemblPlants" id="PGSC0003DMT400097404"/>
    </source>
</evidence>